<feature type="transmembrane region" description="Helical" evidence="7">
    <location>
        <begin position="351"/>
        <end position="371"/>
    </location>
</feature>
<keyword evidence="9" id="KW-1185">Reference proteome</keyword>
<evidence type="ECO:0000256" key="1">
    <source>
        <dbReference type="ARBA" id="ARBA00004651"/>
    </source>
</evidence>
<dbReference type="GO" id="GO:0022857">
    <property type="term" value="F:transmembrane transporter activity"/>
    <property type="evidence" value="ECO:0007669"/>
    <property type="project" value="InterPro"/>
</dbReference>
<keyword evidence="4 7" id="KW-0812">Transmembrane</keyword>
<evidence type="ECO:0000256" key="2">
    <source>
        <dbReference type="ARBA" id="ARBA00022448"/>
    </source>
</evidence>
<feature type="transmembrane region" description="Helical" evidence="7">
    <location>
        <begin position="129"/>
        <end position="148"/>
    </location>
</feature>
<feature type="transmembrane region" description="Helical" evidence="7">
    <location>
        <begin position="209"/>
        <end position="228"/>
    </location>
</feature>
<evidence type="ECO:0000256" key="3">
    <source>
        <dbReference type="ARBA" id="ARBA00022475"/>
    </source>
</evidence>
<feature type="transmembrane region" description="Helical" evidence="7">
    <location>
        <begin position="563"/>
        <end position="583"/>
    </location>
</feature>
<sequence>MLASDGVDRLASRCGIVIYVFDTEYRRMATSDASGISEIVGRLLVPLCAASGALVLAGFFFPTLVGEAVTGPAWLTIALVFFSSGLCYIALLPYSEDATAPAAADVLLRVRRTKVRRAIKEFLTQHEPAILAFPVLVFAAFFGLQIAFPARTTGAVDAAAATVLRDGGPLFLAAVFLSVCYCLFLLLGPWGEIKLGGPDTEPSYTYPTYFTLVFTAGIAAGLVFWGPTEALFHYDQPPPYIGAAAGSPGAVNGALVYTLFHWGVSAWSAYAVIGVPIAYFAFTRGAPLRVSTVLAPLLGVDELDSAWATLVDTLAVFATIGGIATSVALVSEQFLAGINYQWDVAAGEVGPVLFVGGLTLIFVVSSATGIHRGIRRIAGLNIVLFGLFALLIAAVGPRLFILQRGTQALGTYVVEFVPLSLHTGGQWVAAWTVWNWSWWFSWAPFAGLFIAALSRGRRVRTVVFTSVVATSAATMVWFLLLGGTSLFIQQTGQADILAAIAQRGGSEAVAGFPLFASLPLGQLLMFLFLALIIVFMATSADTSTLVVSVLATRRGMAPSATHIVFWGIFQGSVAVSVLLLGGAETLQALAVLTGGPFAVISLVAVGGLTVTWYRDEQGHTSLFRRAVRKLPDIQTHHDVDPPEKK</sequence>
<reference evidence="8 9" key="1">
    <citation type="journal article" date="2004" name="Genome Res.">
        <title>Genome sequence of Haloarcula marismortui: a halophilic archaeon from the Dead Sea.</title>
        <authorList>
            <person name="Baliga N.S."/>
            <person name="Bonneau R."/>
            <person name="Facciotti M.T."/>
            <person name="Pan M."/>
            <person name="Glusman G."/>
            <person name="Deutsch E.W."/>
            <person name="Shannon P."/>
            <person name="Chiu Y."/>
            <person name="Weng R.S."/>
            <person name="Gan R.R."/>
            <person name="Hung P."/>
            <person name="Date S.V."/>
            <person name="Marcotte E."/>
            <person name="Hood L."/>
            <person name="Ng W.V."/>
        </authorList>
    </citation>
    <scope>NUCLEOTIDE SEQUENCE [LARGE SCALE GENOMIC DNA]</scope>
    <source>
        <strain evidence="9">ATCC 43049 / DSM 3752 / JCM 8966 / VKM B-1809</strain>
        <plasmid evidence="9">Plasmid pNG700</plasmid>
    </source>
</reference>
<feature type="transmembrane region" description="Helical" evidence="7">
    <location>
        <begin position="267"/>
        <end position="286"/>
    </location>
</feature>
<dbReference type="PANTHER" id="PTHR30047:SF7">
    <property type="entry name" value="HIGH-AFFINITY CHOLINE TRANSPORT PROTEIN"/>
    <property type="match status" value="1"/>
</dbReference>
<feature type="transmembrane region" description="Helical" evidence="7">
    <location>
        <begin position="436"/>
        <end position="454"/>
    </location>
</feature>
<comment type="subcellular location">
    <subcellularLocation>
        <location evidence="1">Cell membrane</location>
        <topology evidence="1">Multi-pass membrane protein</topology>
    </subcellularLocation>
</comment>
<keyword evidence="8" id="KW-0614">Plasmid</keyword>
<feature type="transmembrane region" description="Helical" evidence="7">
    <location>
        <begin position="589"/>
        <end position="613"/>
    </location>
</feature>
<dbReference type="EMBL" id="AY596296">
    <property type="protein sequence ID" value="AAV45019.1"/>
    <property type="molecule type" value="Genomic_DNA"/>
</dbReference>
<dbReference type="InterPro" id="IPR000060">
    <property type="entry name" value="BCCT_transptr"/>
</dbReference>
<keyword evidence="6 7" id="KW-0472">Membrane</keyword>
<dbReference type="PATRIC" id="fig|272569.17.peg.751"/>
<feature type="transmembrane region" description="Helical" evidence="7">
    <location>
        <begin position="240"/>
        <end position="260"/>
    </location>
</feature>
<dbReference type="AlphaFoldDB" id="Q5V633"/>
<accession>Q5V633</accession>
<dbReference type="KEGG" id="hma:pNG7324"/>
<evidence type="ECO:0000313" key="8">
    <source>
        <dbReference type="EMBL" id="AAV45019.1"/>
    </source>
</evidence>
<feature type="transmembrane region" description="Helical" evidence="7">
    <location>
        <begin position="523"/>
        <end position="551"/>
    </location>
</feature>
<evidence type="ECO:0000313" key="9">
    <source>
        <dbReference type="Proteomes" id="UP000001169"/>
    </source>
</evidence>
<name>Q5V633_HALMA</name>
<evidence type="ECO:0000256" key="4">
    <source>
        <dbReference type="ARBA" id="ARBA00022692"/>
    </source>
</evidence>
<evidence type="ECO:0000256" key="7">
    <source>
        <dbReference type="SAM" id="Phobius"/>
    </source>
</evidence>
<protein>
    <submittedName>
        <fullName evidence="8">Glycine betaine transporter BetL</fullName>
    </submittedName>
</protein>
<keyword evidence="3" id="KW-1003">Cell membrane</keyword>
<feature type="transmembrane region" description="Helical" evidence="7">
    <location>
        <begin position="461"/>
        <end position="480"/>
    </location>
</feature>
<feature type="transmembrane region" description="Helical" evidence="7">
    <location>
        <begin position="306"/>
        <end position="330"/>
    </location>
</feature>
<feature type="transmembrane region" description="Helical" evidence="7">
    <location>
        <begin position="377"/>
        <end position="400"/>
    </location>
</feature>
<organism evidence="8 9">
    <name type="scientific">Haloarcula marismortui (strain ATCC 43049 / DSM 3752 / JCM 8966 / VKM B-1809)</name>
    <name type="common">Halobacterium marismortui</name>
    <dbReference type="NCBI Taxonomy" id="272569"/>
    <lineage>
        <taxon>Archaea</taxon>
        <taxon>Methanobacteriati</taxon>
        <taxon>Methanobacteriota</taxon>
        <taxon>Stenosarchaea group</taxon>
        <taxon>Halobacteria</taxon>
        <taxon>Halobacteriales</taxon>
        <taxon>Haloarculaceae</taxon>
        <taxon>Haloarcula</taxon>
    </lineage>
</organism>
<proteinExistence type="predicted"/>
<dbReference type="GO" id="GO:0005886">
    <property type="term" value="C:plasma membrane"/>
    <property type="evidence" value="ECO:0007669"/>
    <property type="project" value="UniProtKB-SubCell"/>
</dbReference>
<evidence type="ECO:0000256" key="5">
    <source>
        <dbReference type="ARBA" id="ARBA00022989"/>
    </source>
</evidence>
<dbReference type="EnsemblBacteria" id="AAV45019">
    <property type="protein sequence ID" value="AAV45019"/>
    <property type="gene ID" value="pNG7324"/>
</dbReference>
<keyword evidence="2" id="KW-0813">Transport</keyword>
<dbReference type="HOGENOM" id="CLU_010118_6_2_2"/>
<geneLocation type="plasmid" evidence="8 9">
    <name>pNG700</name>
</geneLocation>
<keyword evidence="5 7" id="KW-1133">Transmembrane helix</keyword>
<dbReference type="Proteomes" id="UP000001169">
    <property type="component" value="Plasmid pNG700"/>
</dbReference>
<evidence type="ECO:0000256" key="6">
    <source>
        <dbReference type="ARBA" id="ARBA00023136"/>
    </source>
</evidence>
<feature type="transmembrane region" description="Helical" evidence="7">
    <location>
        <begin position="43"/>
        <end position="61"/>
    </location>
</feature>
<dbReference type="PANTHER" id="PTHR30047">
    <property type="entry name" value="HIGH-AFFINITY CHOLINE TRANSPORT PROTEIN-RELATED"/>
    <property type="match status" value="1"/>
</dbReference>
<feature type="transmembrane region" description="Helical" evidence="7">
    <location>
        <begin position="168"/>
        <end position="188"/>
    </location>
</feature>
<gene>
    <name evidence="8" type="primary">betL1</name>
    <name evidence="8" type="ordered locus">pNG7324</name>
</gene>
<feature type="transmembrane region" description="Helical" evidence="7">
    <location>
        <begin position="73"/>
        <end position="91"/>
    </location>
</feature>
<dbReference type="Pfam" id="PF02028">
    <property type="entry name" value="BCCT"/>
    <property type="match status" value="1"/>
</dbReference>